<gene>
    <name evidence="1" type="ORF">FWK35_00034055</name>
</gene>
<sequence>MILCFFFVFCYCVYVSIICRNNSSISNFKGGFRW</sequence>
<evidence type="ECO:0000313" key="2">
    <source>
        <dbReference type="Proteomes" id="UP000478052"/>
    </source>
</evidence>
<protein>
    <submittedName>
        <fullName evidence="1">Uncharacterized protein</fullName>
    </submittedName>
</protein>
<name>A0A6G0X9R9_APHCR</name>
<evidence type="ECO:0000313" key="1">
    <source>
        <dbReference type="EMBL" id="KAF0736751.1"/>
    </source>
</evidence>
<dbReference type="EMBL" id="VUJU01008027">
    <property type="protein sequence ID" value="KAF0736751.1"/>
    <property type="molecule type" value="Genomic_DNA"/>
</dbReference>
<comment type="caution">
    <text evidence="1">The sequence shown here is derived from an EMBL/GenBank/DDBJ whole genome shotgun (WGS) entry which is preliminary data.</text>
</comment>
<proteinExistence type="predicted"/>
<organism evidence="1 2">
    <name type="scientific">Aphis craccivora</name>
    <name type="common">Cowpea aphid</name>
    <dbReference type="NCBI Taxonomy" id="307492"/>
    <lineage>
        <taxon>Eukaryota</taxon>
        <taxon>Metazoa</taxon>
        <taxon>Ecdysozoa</taxon>
        <taxon>Arthropoda</taxon>
        <taxon>Hexapoda</taxon>
        <taxon>Insecta</taxon>
        <taxon>Pterygota</taxon>
        <taxon>Neoptera</taxon>
        <taxon>Paraneoptera</taxon>
        <taxon>Hemiptera</taxon>
        <taxon>Sternorrhyncha</taxon>
        <taxon>Aphidomorpha</taxon>
        <taxon>Aphidoidea</taxon>
        <taxon>Aphididae</taxon>
        <taxon>Aphidini</taxon>
        <taxon>Aphis</taxon>
        <taxon>Aphis</taxon>
    </lineage>
</organism>
<dbReference type="AlphaFoldDB" id="A0A6G0X9R9"/>
<keyword evidence="2" id="KW-1185">Reference proteome</keyword>
<dbReference type="Proteomes" id="UP000478052">
    <property type="component" value="Unassembled WGS sequence"/>
</dbReference>
<accession>A0A6G0X9R9</accession>
<reference evidence="1 2" key="1">
    <citation type="submission" date="2019-08" db="EMBL/GenBank/DDBJ databases">
        <title>Whole genome of Aphis craccivora.</title>
        <authorList>
            <person name="Voronova N.V."/>
            <person name="Shulinski R.S."/>
            <person name="Bandarenka Y.V."/>
            <person name="Zhorov D.G."/>
            <person name="Warner D."/>
        </authorList>
    </citation>
    <scope>NUCLEOTIDE SEQUENCE [LARGE SCALE GENOMIC DNA]</scope>
    <source>
        <strain evidence="1">180601</strain>
        <tissue evidence="1">Whole Body</tissue>
    </source>
</reference>